<evidence type="ECO:0000313" key="1">
    <source>
        <dbReference type="EMBL" id="GAG08158.1"/>
    </source>
</evidence>
<dbReference type="AlphaFoldDB" id="X0V6P0"/>
<proteinExistence type="predicted"/>
<reference evidence="1" key="1">
    <citation type="journal article" date="2014" name="Front. Microbiol.">
        <title>High frequency of phylogenetically diverse reductive dehalogenase-homologous genes in deep subseafloor sedimentary metagenomes.</title>
        <authorList>
            <person name="Kawai M."/>
            <person name="Futagami T."/>
            <person name="Toyoda A."/>
            <person name="Takaki Y."/>
            <person name="Nishi S."/>
            <person name="Hori S."/>
            <person name="Arai W."/>
            <person name="Tsubouchi T."/>
            <person name="Morono Y."/>
            <person name="Uchiyama I."/>
            <person name="Ito T."/>
            <person name="Fujiyama A."/>
            <person name="Inagaki F."/>
            <person name="Takami H."/>
        </authorList>
    </citation>
    <scope>NUCLEOTIDE SEQUENCE</scope>
    <source>
        <strain evidence="1">Expedition CK06-06</strain>
    </source>
</reference>
<comment type="caution">
    <text evidence="1">The sequence shown here is derived from an EMBL/GenBank/DDBJ whole genome shotgun (WGS) entry which is preliminary data.</text>
</comment>
<name>X0V6P0_9ZZZZ</name>
<dbReference type="EMBL" id="BARS01021831">
    <property type="protein sequence ID" value="GAG08158.1"/>
    <property type="molecule type" value="Genomic_DNA"/>
</dbReference>
<gene>
    <name evidence="1" type="ORF">S01H1_35002</name>
</gene>
<accession>X0V6P0</accession>
<organism evidence="1">
    <name type="scientific">marine sediment metagenome</name>
    <dbReference type="NCBI Taxonomy" id="412755"/>
    <lineage>
        <taxon>unclassified sequences</taxon>
        <taxon>metagenomes</taxon>
        <taxon>ecological metagenomes</taxon>
    </lineage>
</organism>
<sequence length="66" mass="7589">MPDSLQIYIKIIELSQYLGYNMCHSSTDQGIGISFDEIGAELRATQKFNPLRNNTRFPYPHKIILS</sequence>
<protein>
    <submittedName>
        <fullName evidence="1">Uncharacterized protein</fullName>
    </submittedName>
</protein>